<evidence type="ECO:0000256" key="4">
    <source>
        <dbReference type="ARBA" id="ARBA00022636"/>
    </source>
</evidence>
<dbReference type="CDD" id="cd01948">
    <property type="entry name" value="EAL"/>
    <property type="match status" value="1"/>
</dbReference>
<proteinExistence type="predicted"/>
<dbReference type="RefSeq" id="WP_015704606.1">
    <property type="nucleotide sequence ID" value="NC_015663.1"/>
</dbReference>
<dbReference type="InterPro" id="IPR001633">
    <property type="entry name" value="EAL_dom"/>
</dbReference>
<reference evidence="12 13" key="1">
    <citation type="journal article" date="2012" name="J. Bacteriol.">
        <title>Complete genome sequence of Enterobacter aerogenes KCTC 2190.</title>
        <authorList>
            <person name="Shin S.H."/>
            <person name="Kim S."/>
            <person name="Kim J.Y."/>
            <person name="Lee S."/>
            <person name="Um Y."/>
            <person name="Oh M.K."/>
            <person name="Kim Y.R."/>
            <person name="Lee J."/>
            <person name="Yang K.S."/>
        </authorList>
    </citation>
    <scope>NUCLEOTIDE SEQUENCE [LARGE SCALE GENOMIC DNA]</scope>
    <source>
        <strain evidence="12 13">KCTC 2190</strain>
    </source>
</reference>
<protein>
    <recommendedName>
        <fullName evidence="2">cyclic-guanylate-specific phosphodiesterase</fullName>
        <ecNumber evidence="2">3.1.4.52</ecNumber>
    </recommendedName>
</protein>
<dbReference type="GeneID" id="93310761"/>
<keyword evidence="3" id="KW-1003">Cell membrane</keyword>
<dbReference type="InterPro" id="IPR024744">
    <property type="entry name" value="CSS-motif_dom"/>
</dbReference>
<dbReference type="EMBL" id="CP002824">
    <property type="protein sequence ID" value="AEG97495.1"/>
    <property type="molecule type" value="Genomic_DNA"/>
</dbReference>
<evidence type="ECO:0000256" key="9">
    <source>
        <dbReference type="ARBA" id="ARBA00034290"/>
    </source>
</evidence>
<dbReference type="HOGENOM" id="CLU_000445_131_1_6"/>
<dbReference type="SMART" id="SM00052">
    <property type="entry name" value="EAL"/>
    <property type="match status" value="1"/>
</dbReference>
<dbReference type="PANTHER" id="PTHR33121">
    <property type="entry name" value="CYCLIC DI-GMP PHOSPHODIESTERASE PDEF"/>
    <property type="match status" value="1"/>
</dbReference>
<evidence type="ECO:0000256" key="5">
    <source>
        <dbReference type="ARBA" id="ARBA00022692"/>
    </source>
</evidence>
<gene>
    <name evidence="12" type="ordered locus">EAE_12905</name>
</gene>
<dbReference type="Proteomes" id="UP000008881">
    <property type="component" value="Chromosome"/>
</dbReference>
<evidence type="ECO:0000313" key="12">
    <source>
        <dbReference type="EMBL" id="AEG97495.1"/>
    </source>
</evidence>
<comment type="catalytic activity">
    <reaction evidence="9">
        <text>3',3'-c-di-GMP + H2O = 5'-phosphoguanylyl(3'-&gt;5')guanosine + H(+)</text>
        <dbReference type="Rhea" id="RHEA:24902"/>
        <dbReference type="ChEBI" id="CHEBI:15377"/>
        <dbReference type="ChEBI" id="CHEBI:15378"/>
        <dbReference type="ChEBI" id="CHEBI:58754"/>
        <dbReference type="ChEBI" id="CHEBI:58805"/>
        <dbReference type="EC" id="3.1.4.52"/>
    </reaction>
</comment>
<evidence type="ECO:0000256" key="6">
    <source>
        <dbReference type="ARBA" id="ARBA00022801"/>
    </source>
</evidence>
<keyword evidence="6" id="KW-0378">Hydrolase</keyword>
<keyword evidence="4" id="KW-0973">c-di-GMP</keyword>
<accession>A0A0H3FSS8</accession>
<dbReference type="Pfam" id="PF00563">
    <property type="entry name" value="EAL"/>
    <property type="match status" value="1"/>
</dbReference>
<evidence type="ECO:0000256" key="10">
    <source>
        <dbReference type="SAM" id="Phobius"/>
    </source>
</evidence>
<dbReference type="PROSITE" id="PS50883">
    <property type="entry name" value="EAL"/>
    <property type="match status" value="1"/>
</dbReference>
<sequence length="519" mass="58742">MTTRHLMSLVTGVLILAIVLPIALSIWLAMRQAQAQFYSELDHYSKRIVMRVEQVAAQAKEALQEADAHSASACSPEHLLNMRRIAYTHRYVQEVLWLRNSVPMCSSLEDHQVSVTFPQPDHVTADGYSTWLTSINDLGLQHRMTAFGNKNHIVMIDPVSFIDVIATGQEKIHTILFGTEHDQVVISSQPIDPAVWTRIKNLHSETLTLNDTVYRVHIIPELGLGVASWSSTQPLDARLRQQLLLWLPIGLFTSLLTSFLLLRLLRRLRSPRYGMLDALQSDAIQVYYQPIVSLEDGKIAGAEALARWQQPDGTFLSPDIFIPLAEQTGLITRLTEDIVRKIFADLGPWLRHHPQMHISINLSVDDLRSPTLPTLLKEQLARWGINAEQISLELTERGFVDPQTTLPVIIGYRQAGHRISIDDFGTGYSSLSYLQTLDVDTLKIDKSFVDTLEYKPLTPHIIEMAKALNLAIVAEGVETPAQRDWLRAHGVNYAQGWLYCKALPKEEFIQWAEHNIKMH</sequence>
<evidence type="ECO:0000256" key="7">
    <source>
        <dbReference type="ARBA" id="ARBA00022989"/>
    </source>
</evidence>
<keyword evidence="13" id="KW-1185">Reference proteome</keyword>
<feature type="transmembrane region" description="Helical" evidence="10">
    <location>
        <begin position="243"/>
        <end position="265"/>
    </location>
</feature>
<evidence type="ECO:0000256" key="8">
    <source>
        <dbReference type="ARBA" id="ARBA00023136"/>
    </source>
</evidence>
<keyword evidence="7 10" id="KW-1133">Transmembrane helix</keyword>
<dbReference type="EC" id="3.1.4.52" evidence="2"/>
<dbReference type="Pfam" id="PF12792">
    <property type="entry name" value="CSS-motif"/>
    <property type="match status" value="1"/>
</dbReference>
<dbReference type="PATRIC" id="fig|1028307.3.peg.2573"/>
<dbReference type="eggNOG" id="COG4943">
    <property type="taxonomic scope" value="Bacteria"/>
</dbReference>
<dbReference type="GO" id="GO:0005886">
    <property type="term" value="C:plasma membrane"/>
    <property type="evidence" value="ECO:0007669"/>
    <property type="project" value="UniProtKB-SubCell"/>
</dbReference>
<dbReference type="Gene3D" id="3.20.20.450">
    <property type="entry name" value="EAL domain"/>
    <property type="match status" value="1"/>
</dbReference>
<comment type="subcellular location">
    <subcellularLocation>
        <location evidence="1">Cell membrane</location>
        <topology evidence="1">Multi-pass membrane protein</topology>
    </subcellularLocation>
</comment>
<dbReference type="OrthoDB" id="9812358at2"/>
<feature type="domain" description="EAL" evidence="11">
    <location>
        <begin position="268"/>
        <end position="516"/>
    </location>
</feature>
<evidence type="ECO:0000313" key="13">
    <source>
        <dbReference type="Proteomes" id="UP000008881"/>
    </source>
</evidence>
<keyword evidence="8 10" id="KW-0472">Membrane</keyword>
<evidence type="ECO:0000259" key="11">
    <source>
        <dbReference type="PROSITE" id="PS50883"/>
    </source>
</evidence>
<organism evidence="12 13">
    <name type="scientific">Klebsiella aerogenes (strain ATCC 13048 / DSM 30053 / CCUG 1429 / JCM 1235 / KCTC 2190 / NBRC 13534 / NCIMB 10102 / NCTC 10006 / CDC 819-56)</name>
    <name type="common">Enterobacter aerogenes</name>
    <dbReference type="NCBI Taxonomy" id="1028307"/>
    <lineage>
        <taxon>Bacteria</taxon>
        <taxon>Pseudomonadati</taxon>
        <taxon>Pseudomonadota</taxon>
        <taxon>Gammaproteobacteria</taxon>
        <taxon>Enterobacterales</taxon>
        <taxon>Enterobacteriaceae</taxon>
        <taxon>Klebsiella/Raoultella group</taxon>
        <taxon>Klebsiella</taxon>
    </lineage>
</organism>
<evidence type="ECO:0000256" key="3">
    <source>
        <dbReference type="ARBA" id="ARBA00022475"/>
    </source>
</evidence>
<dbReference type="InterPro" id="IPR035919">
    <property type="entry name" value="EAL_sf"/>
</dbReference>
<evidence type="ECO:0000256" key="1">
    <source>
        <dbReference type="ARBA" id="ARBA00004651"/>
    </source>
</evidence>
<dbReference type="PANTHER" id="PTHR33121:SF81">
    <property type="entry name" value="CYCLIC DI-GMP PHOSPHODIESTERASE PDEB-RELATED"/>
    <property type="match status" value="1"/>
</dbReference>
<dbReference type="AlphaFoldDB" id="A0A0H3FSS8"/>
<dbReference type="GO" id="GO:0071111">
    <property type="term" value="F:cyclic-guanylate-specific phosphodiesterase activity"/>
    <property type="evidence" value="ECO:0007669"/>
    <property type="project" value="UniProtKB-EC"/>
</dbReference>
<keyword evidence="5 10" id="KW-0812">Transmembrane</keyword>
<evidence type="ECO:0000256" key="2">
    <source>
        <dbReference type="ARBA" id="ARBA00012282"/>
    </source>
</evidence>
<name>A0A0H3FSS8_KLEAK</name>
<dbReference type="InterPro" id="IPR050706">
    <property type="entry name" value="Cyclic-di-GMP_PDE-like"/>
</dbReference>
<dbReference type="SUPFAM" id="SSF141868">
    <property type="entry name" value="EAL domain-like"/>
    <property type="match status" value="1"/>
</dbReference>
<dbReference type="KEGG" id="eae:EAE_12905"/>